<dbReference type="Proteomes" id="UP001501417">
    <property type="component" value="Unassembled WGS sequence"/>
</dbReference>
<dbReference type="EMBL" id="BAABGF010000043">
    <property type="protein sequence ID" value="GAA4291400.1"/>
    <property type="molecule type" value="Genomic_DNA"/>
</dbReference>
<name>A0ABP8F0C2_9MYCO</name>
<feature type="compositionally biased region" description="Gly residues" evidence="1">
    <location>
        <begin position="28"/>
        <end position="37"/>
    </location>
</feature>
<evidence type="ECO:0000256" key="1">
    <source>
        <dbReference type="SAM" id="MobiDB-lite"/>
    </source>
</evidence>
<accession>A0ABP8F0C2</accession>
<evidence type="ECO:0000313" key="2">
    <source>
        <dbReference type="EMBL" id="GAA4291400.1"/>
    </source>
</evidence>
<feature type="compositionally biased region" description="Low complexity" evidence="1">
    <location>
        <begin position="43"/>
        <end position="62"/>
    </location>
</feature>
<dbReference type="RefSeq" id="WP_264044745.1">
    <property type="nucleotide sequence ID" value="NZ_BAABGF010000043.1"/>
</dbReference>
<feature type="region of interest" description="Disordered" evidence="1">
    <location>
        <begin position="23"/>
        <end position="74"/>
    </location>
</feature>
<gene>
    <name evidence="2" type="ORF">GCM10023161_37570</name>
</gene>
<organism evidence="2 3">
    <name type="scientific">Mycobacterium paraffinicum</name>
    <dbReference type="NCBI Taxonomy" id="53378"/>
    <lineage>
        <taxon>Bacteria</taxon>
        <taxon>Bacillati</taxon>
        <taxon>Actinomycetota</taxon>
        <taxon>Actinomycetes</taxon>
        <taxon>Mycobacteriales</taxon>
        <taxon>Mycobacteriaceae</taxon>
        <taxon>Mycobacterium</taxon>
    </lineage>
</organism>
<keyword evidence="3" id="KW-1185">Reference proteome</keyword>
<protein>
    <submittedName>
        <fullName evidence="2">Uncharacterized protein</fullName>
    </submittedName>
</protein>
<reference evidence="3" key="1">
    <citation type="journal article" date="2019" name="Int. J. Syst. Evol. Microbiol.">
        <title>The Global Catalogue of Microorganisms (GCM) 10K type strain sequencing project: providing services to taxonomists for standard genome sequencing and annotation.</title>
        <authorList>
            <consortium name="The Broad Institute Genomics Platform"/>
            <consortium name="The Broad Institute Genome Sequencing Center for Infectious Disease"/>
            <person name="Wu L."/>
            <person name="Ma J."/>
        </authorList>
    </citation>
    <scope>NUCLEOTIDE SEQUENCE [LARGE SCALE GENOMIC DNA]</scope>
    <source>
        <strain evidence="3">JCM 17782</strain>
    </source>
</reference>
<sequence>MNTNHDRLALRRQSIRTLTADELRMAQGGEGGNGTGTGRATKHTTVPTTGTRTGTRPNPTLTATHSPPQTLTVA</sequence>
<proteinExistence type="predicted"/>
<comment type="caution">
    <text evidence="2">The sequence shown here is derived from an EMBL/GenBank/DDBJ whole genome shotgun (WGS) entry which is preliminary data.</text>
</comment>
<feature type="compositionally biased region" description="Polar residues" evidence="1">
    <location>
        <begin position="63"/>
        <end position="74"/>
    </location>
</feature>
<evidence type="ECO:0000313" key="3">
    <source>
        <dbReference type="Proteomes" id="UP001501417"/>
    </source>
</evidence>